<dbReference type="KEGG" id="eiv:EIN_069030"/>
<dbReference type="InterPro" id="IPR053139">
    <property type="entry name" value="Surface_bspA-like"/>
</dbReference>
<dbReference type="InterPro" id="IPR032675">
    <property type="entry name" value="LRR_dom_sf"/>
</dbReference>
<dbReference type="VEuPathDB" id="AmoebaDB:EIN_069030"/>
<proteinExistence type="predicted"/>
<organism evidence="1 2">
    <name type="scientific">Entamoeba invadens IP1</name>
    <dbReference type="NCBI Taxonomy" id="370355"/>
    <lineage>
        <taxon>Eukaryota</taxon>
        <taxon>Amoebozoa</taxon>
        <taxon>Evosea</taxon>
        <taxon>Archamoebae</taxon>
        <taxon>Mastigamoebida</taxon>
        <taxon>Entamoebidae</taxon>
        <taxon>Entamoeba</taxon>
    </lineage>
</organism>
<name>A0A0A1TUC2_ENTIV</name>
<evidence type="ECO:0008006" key="3">
    <source>
        <dbReference type="Google" id="ProtNLM"/>
    </source>
</evidence>
<dbReference type="PANTHER" id="PTHR45661:SF3">
    <property type="entry name" value="IG-LIKE DOMAIN-CONTAINING PROTEIN"/>
    <property type="match status" value="1"/>
</dbReference>
<protein>
    <recommendedName>
        <fullName evidence="3">Leucine rich repeat containing protein BspA family protein</fullName>
    </recommendedName>
</protein>
<evidence type="ECO:0000313" key="1">
    <source>
        <dbReference type="EMBL" id="ELP83549.1"/>
    </source>
</evidence>
<dbReference type="OrthoDB" id="25727at2759"/>
<dbReference type="RefSeq" id="XP_004182895.1">
    <property type="nucleotide sequence ID" value="XM_004182847.1"/>
</dbReference>
<dbReference type="AlphaFoldDB" id="A0A0A1TUC2"/>
<dbReference type="Gene3D" id="3.80.10.10">
    <property type="entry name" value="Ribonuclease Inhibitor"/>
    <property type="match status" value="2"/>
</dbReference>
<dbReference type="InterPro" id="IPR026906">
    <property type="entry name" value="LRR_5"/>
</dbReference>
<dbReference type="OMA" id="ATEINVW"/>
<sequence>MTKLEPSHLTLVLKYLKTPDDYVKISQVSKKVVQSISFLTSNPVPIPPQYLSKFFPKATEINVWDNEQLTDYLTFADFDILSKRYLNILFEVDYTTAKSLQSDSVVLKKVTFNATDRKTYGSNFKEFSELPHISALDDCCFENENNIKSVDVPQTVTRLGNKCFSSCSSLDSVVFSKHLLEIGDECFAKCNNLISIEIPSTVTLLGDSSFQDCGALDLVNFSNYDQMPMYNKEFSELGCLTEIKTNTFNGCTRLQVVEIPKCVASLGDKCFSGCSDLGGITIPKGLTFIGPYCFEDNSTLTELTIPTKVDTIGEGAFKGCGSLKELTISGNGIANVGDSLFEGCSSLKQFNVSQYVKSIGIETFKGCENLREIVIPSNVSSIGDNCFENCKTLKEITLNEGLLSIGNYCFKNCTSLTEVELPKSIRKRGRECFPSGITVRNK</sequence>
<accession>A0A0A1TUC2</accession>
<dbReference type="Proteomes" id="UP000014680">
    <property type="component" value="Unassembled WGS sequence"/>
</dbReference>
<dbReference type="PANTHER" id="PTHR45661">
    <property type="entry name" value="SURFACE ANTIGEN"/>
    <property type="match status" value="1"/>
</dbReference>
<evidence type="ECO:0000313" key="2">
    <source>
        <dbReference type="Proteomes" id="UP000014680"/>
    </source>
</evidence>
<keyword evidence="2" id="KW-1185">Reference proteome</keyword>
<dbReference type="GeneID" id="14882524"/>
<dbReference type="EMBL" id="KB207267">
    <property type="protein sequence ID" value="ELP83549.1"/>
    <property type="molecule type" value="Genomic_DNA"/>
</dbReference>
<dbReference type="Pfam" id="PF13306">
    <property type="entry name" value="LRR_5"/>
    <property type="match status" value="2"/>
</dbReference>
<gene>
    <name evidence="1" type="ORF">EIN_069030</name>
</gene>
<dbReference type="SUPFAM" id="SSF52058">
    <property type="entry name" value="L domain-like"/>
    <property type="match status" value="2"/>
</dbReference>
<dbReference type="Gene3D" id="3.40.50.12480">
    <property type="match status" value="1"/>
</dbReference>
<reference evidence="1 2" key="1">
    <citation type="submission" date="2012-10" db="EMBL/GenBank/DDBJ databases">
        <authorList>
            <person name="Zafar N."/>
            <person name="Inman J."/>
            <person name="Hall N."/>
            <person name="Lorenzi H."/>
            <person name="Caler E."/>
        </authorList>
    </citation>
    <scope>NUCLEOTIDE SEQUENCE [LARGE SCALE GENOMIC DNA]</scope>
    <source>
        <strain evidence="1 2">IP1</strain>
    </source>
</reference>